<dbReference type="PANTHER" id="PTHR11319:SF35">
    <property type="entry name" value="OUTER MEMBRANE PROTEIN PMPC-RELATED"/>
    <property type="match status" value="1"/>
</dbReference>
<dbReference type="InterPro" id="IPR011050">
    <property type="entry name" value="Pectin_lyase_fold/virulence"/>
</dbReference>
<dbReference type="InterPro" id="IPR059226">
    <property type="entry name" value="Choice_anch_Q_dom"/>
</dbReference>
<accession>A0ABX5YW45</accession>
<evidence type="ECO:0000256" key="4">
    <source>
        <dbReference type="ARBA" id="ARBA00016512"/>
    </source>
</evidence>
<dbReference type="InterPro" id="IPR006626">
    <property type="entry name" value="PbH1"/>
</dbReference>
<evidence type="ECO:0000256" key="5">
    <source>
        <dbReference type="ARBA" id="ARBA00022525"/>
    </source>
</evidence>
<gene>
    <name evidence="9" type="primary">pmpB_2</name>
    <name evidence="9" type="ORF">GmarT_56790</name>
</gene>
<dbReference type="SMART" id="SM00710">
    <property type="entry name" value="PbH1"/>
    <property type="match status" value="12"/>
</dbReference>
<keyword evidence="10" id="KW-1185">Reference proteome</keyword>
<keyword evidence="7" id="KW-0472">Membrane</keyword>
<dbReference type="Pfam" id="PF02415">
    <property type="entry name" value="Chlam_PMP"/>
    <property type="match status" value="4"/>
</dbReference>
<reference evidence="9 10" key="1">
    <citation type="submission" date="2019-08" db="EMBL/GenBank/DDBJ databases">
        <title>Deep-cultivation of Planctomycetes and their phenomic and genomic characterization uncovers novel biology.</title>
        <authorList>
            <person name="Wiegand S."/>
            <person name="Jogler M."/>
            <person name="Boedeker C."/>
            <person name="Pinto D."/>
            <person name="Vollmers J."/>
            <person name="Rivas-Marin E."/>
            <person name="Kohn T."/>
            <person name="Peeters S.H."/>
            <person name="Heuer A."/>
            <person name="Rast P."/>
            <person name="Oberbeckmann S."/>
            <person name="Bunk B."/>
            <person name="Jeske O."/>
            <person name="Meyerdierks A."/>
            <person name="Storesund J.E."/>
            <person name="Kallscheuer N."/>
            <person name="Luecker S."/>
            <person name="Lage O.M."/>
            <person name="Pohl T."/>
            <person name="Merkel B.J."/>
            <person name="Hornburger P."/>
            <person name="Mueller R.-W."/>
            <person name="Bruemmer F."/>
            <person name="Labrenz M."/>
            <person name="Spormann A.M."/>
            <person name="Op den Camp H."/>
            <person name="Overmann J."/>
            <person name="Amann R."/>
            <person name="Jetten M.S.M."/>
            <person name="Mascher T."/>
            <person name="Medema M.H."/>
            <person name="Devos D.P."/>
            <person name="Kaster A.-K."/>
            <person name="Ovreas L."/>
            <person name="Rohde M."/>
            <person name="Galperin M.Y."/>
            <person name="Jogler C."/>
        </authorList>
    </citation>
    <scope>NUCLEOTIDE SEQUENCE [LARGE SCALE GENOMIC DNA]</scope>
    <source>
        <strain evidence="9 10">DSM 8797</strain>
    </source>
</reference>
<dbReference type="SUPFAM" id="SSF55486">
    <property type="entry name" value="Metalloproteases ('zincins'), catalytic domain"/>
    <property type="match status" value="1"/>
</dbReference>
<name>A0ABX5YW45_9PLAN</name>
<dbReference type="InterPro" id="IPR018247">
    <property type="entry name" value="EF_Hand_1_Ca_BS"/>
</dbReference>
<sequence length="1540" mass="162953">MDLITSRSLTGFIYMFRSLWLTTLNRRLRNQCSRSRYSRRHQHHGDRTPSAQALVSRKAVVESLEDRTLLTAFTVVNTDDSGAGSLRDAIEQANASAGADSISFDAALAGETIVLTTELQITDDLTITGLGSDQLTLDGNSDSRIFNINDGSFGTLLTVEIRGLALTNGFSDNGGAISNYEDLTVKDCLFSENDVSSVQIQSAGFNNGGAIKNVAGTLEVSNTTFSNNLAVDGGAIYNSTGTVNVMNSMFSENMATTTQGQGGGIYGIYGSVAITECSFLSNSASGYGGGIGTLYGTLSVTDSFFSNNSAGPHSSGSAIYNDGQMTVTRSVFSENSEKSAITNSTTNGTNVVISDCDISENDVSTGAIYNLNGSMLIIDSRFTGNNSVGGGIANLAKLTIVNSTISANFASGNGSGIDNSGVLSIINSTISGNGSNTLRGGGIYNSGVLDIVNSTLTANRASYGGGIYNDSYGTLTVSNTIIAGNTVVHEGAQVSGSFTSNASIIQDSIEGLIDPVLKDNGGLTQTHALLPGSAAINAGTNNIAIDAELTTDQRGAGFARIIYGIVDIGAFEATDTGPLHFLVDSATDTDDGDYSTGNLSLREAIKLSNESATTDTITFDASLFDQTLMLFNELVITDDVTIIGHGVEHLTLSGDGTRRLFRIDDENAEASISVELSGFTLTNGFANYSSGGAIHSLETLSISDVVFADNQASVLNGPLYGGNYGGAIYSGGELTVTNSTFVRNSADRYGGAIYSTDGLLTITGCDFSENQTSYAGGAIVAQNGDLTVSASTFTQNSSDTLGGGIYITQGVLTVSKSVFTENSSVTGGAIYHQISSTFPPVFTELSITDCTFQGNTTTSSAGAVYYSSALTFYSAYHTAYIENSHFSENSGSSGGALYLSGKNVLITDSTFFKNSASLNGGGISSYCDNLTVQNSLFEKNSSQAWGGGIYSKRSLVLQNSTLSGNTALVVGGGIAFDHMNYPWEIINSTLTGNAAARNGGGIYVMNSLGGTITNSIVAGNTAASAPQVLYYVTKTNSIVQDSVAGLLDPVLRDNGGVTKTHALLPGSAAINGGDNNALNDTNLNIVNRRSITQDPRGEGYERIVDETIDIGAFEVQHTFAEVELRIVDEKTTTQSNGEQTTLPDNLTWIDEWTGYWLEIWISTPAATDLGVLSAAMNLSYNTAIATAVSIEFGPGFTINQTGIINDLTGMIENLSAETRLTDVGDDQRVLFARIRFESTDSDGIDLDLAGQLMIPQSPGFTVHQTEVQVVGNIATEEVQGPAPETLVFANPYDLNDDDKIDYRDLLLFINVFNSDPRETNSGYAWFADLDQNHNVNYRDLISFVSNYGRNKTNQSTVNYPQGFPENRNKHLTVAPKLLPQLNARPVEQASAETMLSSVVESLDPQLTAAQNAKLAQVDIEIVDLPEGVLSNTVHGTIYIDVNAAGYGWFVDDTPDDHSEFYATGPYTLVSVPYATSNVLGKIDLWTVILHELGHLLGYDHADDGAMQESLAPSERRLMDWEAETDAFFSTLTDDAEQSVS</sequence>
<dbReference type="Gene3D" id="3.40.390.10">
    <property type="entry name" value="Collagenase (Catalytic Domain)"/>
    <property type="match status" value="1"/>
</dbReference>
<dbReference type="InterPro" id="IPR003368">
    <property type="entry name" value="POMP_repeat"/>
</dbReference>
<keyword evidence="8" id="KW-0998">Cell outer membrane</keyword>
<keyword evidence="6" id="KW-0732">Signal</keyword>
<dbReference type="InterPro" id="IPR036439">
    <property type="entry name" value="Dockerin_dom_sf"/>
</dbReference>
<evidence type="ECO:0000256" key="7">
    <source>
        <dbReference type="ARBA" id="ARBA00023136"/>
    </source>
</evidence>
<organism evidence="9 10">
    <name type="scientific">Gimesia maris</name>
    <dbReference type="NCBI Taxonomy" id="122"/>
    <lineage>
        <taxon>Bacteria</taxon>
        <taxon>Pseudomonadati</taxon>
        <taxon>Planctomycetota</taxon>
        <taxon>Planctomycetia</taxon>
        <taxon>Planctomycetales</taxon>
        <taxon>Planctomycetaceae</taxon>
        <taxon>Gimesia</taxon>
    </lineage>
</organism>
<comment type="subcellular location">
    <subcellularLocation>
        <location evidence="1">Cell envelope</location>
    </subcellularLocation>
    <subcellularLocation>
        <location evidence="2">Cell outer membrane</location>
    </subcellularLocation>
    <subcellularLocation>
        <location evidence="3">Secreted</location>
    </subcellularLocation>
</comment>
<evidence type="ECO:0000256" key="6">
    <source>
        <dbReference type="ARBA" id="ARBA00022729"/>
    </source>
</evidence>
<dbReference type="Proteomes" id="UP000322887">
    <property type="component" value="Chromosome"/>
</dbReference>
<dbReference type="Gene3D" id="1.10.1330.10">
    <property type="entry name" value="Dockerin domain"/>
    <property type="match status" value="1"/>
</dbReference>
<dbReference type="EMBL" id="CP042910">
    <property type="protein sequence ID" value="QEG19772.1"/>
    <property type="molecule type" value="Genomic_DNA"/>
</dbReference>
<evidence type="ECO:0000256" key="3">
    <source>
        <dbReference type="ARBA" id="ARBA00004613"/>
    </source>
</evidence>
<keyword evidence="5" id="KW-0964">Secreted</keyword>
<evidence type="ECO:0000313" key="10">
    <source>
        <dbReference type="Proteomes" id="UP000322887"/>
    </source>
</evidence>
<evidence type="ECO:0000256" key="1">
    <source>
        <dbReference type="ARBA" id="ARBA00004196"/>
    </source>
</evidence>
<protein>
    <recommendedName>
        <fullName evidence="4">Probable pectate lyase C</fullName>
    </recommendedName>
</protein>
<dbReference type="Gene3D" id="2.160.20.10">
    <property type="entry name" value="Single-stranded right-handed beta-helix, Pectin lyase-like"/>
    <property type="match status" value="3"/>
</dbReference>
<dbReference type="PANTHER" id="PTHR11319">
    <property type="entry name" value="G PROTEIN-COUPLED RECEPTOR-RELATED"/>
    <property type="match status" value="1"/>
</dbReference>
<evidence type="ECO:0000256" key="8">
    <source>
        <dbReference type="ARBA" id="ARBA00023237"/>
    </source>
</evidence>
<proteinExistence type="predicted"/>
<dbReference type="InterPro" id="IPR024079">
    <property type="entry name" value="MetalloPept_cat_dom_sf"/>
</dbReference>
<dbReference type="NCBIfam" id="NF041518">
    <property type="entry name" value="choice_anch_Q"/>
    <property type="match status" value="2"/>
</dbReference>
<evidence type="ECO:0000256" key="2">
    <source>
        <dbReference type="ARBA" id="ARBA00004442"/>
    </source>
</evidence>
<dbReference type="PROSITE" id="PS00018">
    <property type="entry name" value="EF_HAND_1"/>
    <property type="match status" value="2"/>
</dbReference>
<dbReference type="InterPro" id="IPR012334">
    <property type="entry name" value="Pectin_lyas_fold"/>
</dbReference>
<dbReference type="SUPFAM" id="SSF51126">
    <property type="entry name" value="Pectin lyase-like"/>
    <property type="match status" value="4"/>
</dbReference>
<evidence type="ECO:0000313" key="9">
    <source>
        <dbReference type="EMBL" id="QEG19772.1"/>
    </source>
</evidence>